<dbReference type="InterPro" id="IPR011047">
    <property type="entry name" value="Quinoprotein_ADH-like_sf"/>
</dbReference>
<feature type="transmembrane region" description="Helical" evidence="5">
    <location>
        <begin position="122"/>
        <end position="142"/>
    </location>
</feature>
<dbReference type="Gene3D" id="2.140.10.10">
    <property type="entry name" value="Quinoprotein alcohol dehydrogenase-like superfamily"/>
    <property type="match status" value="1"/>
</dbReference>
<dbReference type="NCBIfam" id="TIGR03074">
    <property type="entry name" value="PQQ_membr_DH"/>
    <property type="match status" value="1"/>
</dbReference>
<evidence type="ECO:0000259" key="6">
    <source>
        <dbReference type="Pfam" id="PF01011"/>
    </source>
</evidence>
<keyword evidence="8" id="KW-1185">Reference proteome</keyword>
<gene>
    <name evidence="7" type="ORF">GCM10011505_05840</name>
</gene>
<dbReference type="EMBL" id="BMDZ01000004">
    <property type="protein sequence ID" value="GGB27419.1"/>
    <property type="molecule type" value="Genomic_DNA"/>
</dbReference>
<dbReference type="Proteomes" id="UP000603352">
    <property type="component" value="Unassembled WGS sequence"/>
</dbReference>
<dbReference type="PANTHER" id="PTHR32303:SF4">
    <property type="entry name" value="QUINOPROTEIN GLUCOSE DEHYDROGENASE"/>
    <property type="match status" value="1"/>
</dbReference>
<evidence type="ECO:0000313" key="7">
    <source>
        <dbReference type="EMBL" id="GGB27419.1"/>
    </source>
</evidence>
<feature type="transmembrane region" description="Helical" evidence="5">
    <location>
        <begin position="87"/>
        <end position="110"/>
    </location>
</feature>
<evidence type="ECO:0000256" key="1">
    <source>
        <dbReference type="ARBA" id="ARBA00001931"/>
    </source>
</evidence>
<name>A0ABQ1I8J2_9PROT</name>
<evidence type="ECO:0000256" key="3">
    <source>
        <dbReference type="ARBA" id="ARBA00023002"/>
    </source>
</evidence>
<comment type="cofactor">
    <cofactor evidence="1">
        <name>pyrroloquinoline quinone</name>
        <dbReference type="ChEBI" id="CHEBI:58442"/>
    </cofactor>
</comment>
<dbReference type="CDD" id="cd10280">
    <property type="entry name" value="PQQ_mGDH"/>
    <property type="match status" value="1"/>
</dbReference>
<dbReference type="InterPro" id="IPR018391">
    <property type="entry name" value="PQQ_b-propeller_rpt"/>
</dbReference>
<feature type="transmembrane region" description="Helical" evidence="5">
    <location>
        <begin position="41"/>
        <end position="58"/>
    </location>
</feature>
<organism evidence="7 8">
    <name type="scientific">Tistrella bauzanensis</name>
    <dbReference type="NCBI Taxonomy" id="657419"/>
    <lineage>
        <taxon>Bacteria</taxon>
        <taxon>Pseudomonadati</taxon>
        <taxon>Pseudomonadota</taxon>
        <taxon>Alphaproteobacteria</taxon>
        <taxon>Geminicoccales</taxon>
        <taxon>Geminicoccaceae</taxon>
        <taxon>Tistrella</taxon>
    </lineage>
</organism>
<dbReference type="InterPro" id="IPR017511">
    <property type="entry name" value="PQQ_mDH"/>
</dbReference>
<keyword evidence="5" id="KW-0472">Membrane</keyword>
<feature type="region of interest" description="Disordered" evidence="4">
    <location>
        <begin position="520"/>
        <end position="552"/>
    </location>
</feature>
<reference evidence="8" key="1">
    <citation type="journal article" date="2019" name="Int. J. Syst. Evol. Microbiol.">
        <title>The Global Catalogue of Microorganisms (GCM) 10K type strain sequencing project: providing services to taxonomists for standard genome sequencing and annotation.</title>
        <authorList>
            <consortium name="The Broad Institute Genomics Platform"/>
            <consortium name="The Broad Institute Genome Sequencing Center for Infectious Disease"/>
            <person name="Wu L."/>
            <person name="Ma J."/>
        </authorList>
    </citation>
    <scope>NUCLEOTIDE SEQUENCE [LARGE SCALE GENOMIC DNA]</scope>
    <source>
        <strain evidence="8">CGMCC 1.10188</strain>
    </source>
</reference>
<comment type="similarity">
    <text evidence="2">Belongs to the bacterial PQQ dehydrogenase family.</text>
</comment>
<feature type="transmembrane region" description="Helical" evidence="5">
    <location>
        <begin position="12"/>
        <end position="35"/>
    </location>
</feature>
<dbReference type="SMART" id="SM00564">
    <property type="entry name" value="PQQ"/>
    <property type="match status" value="4"/>
</dbReference>
<evidence type="ECO:0000256" key="2">
    <source>
        <dbReference type="ARBA" id="ARBA00008156"/>
    </source>
</evidence>
<dbReference type="Pfam" id="PF01011">
    <property type="entry name" value="PQQ"/>
    <property type="match status" value="1"/>
</dbReference>
<feature type="transmembrane region" description="Helical" evidence="5">
    <location>
        <begin position="65"/>
        <end position="81"/>
    </location>
</feature>
<comment type="caution">
    <text evidence="7">The sequence shown here is derived from an EMBL/GenBank/DDBJ whole genome shotgun (WGS) entry which is preliminary data.</text>
</comment>
<evidence type="ECO:0000256" key="4">
    <source>
        <dbReference type="SAM" id="MobiDB-lite"/>
    </source>
</evidence>
<keyword evidence="5" id="KW-1133">Transmembrane helix</keyword>
<accession>A0ABQ1I8J2</accession>
<keyword evidence="3" id="KW-0560">Oxidoreductase</keyword>
<evidence type="ECO:0000313" key="8">
    <source>
        <dbReference type="Proteomes" id="UP000603352"/>
    </source>
</evidence>
<dbReference type="PANTHER" id="PTHR32303">
    <property type="entry name" value="QUINOPROTEIN ALCOHOL DEHYDROGENASE (CYTOCHROME C)"/>
    <property type="match status" value="1"/>
</dbReference>
<proteinExistence type="inferred from homology"/>
<sequence length="808" mass="87218">MPEIPTHRRSTLLVLTALVFLIIGLGLVAAGGWLAAHGGSWYYVAAGLGFLIIAWLLFRGHAAALWAYALLTLASLVWAVGEAGLDWWQLAPRGDVIVVLGLWLAMPWMTRRLGVRALAPRALPLPLALAATIVVAAIAMAVPSHGIDGRLPMQAVADLPPDSGGVPAGDWHAYGRTQGGQRYSPLDQFTPQTIDRLDVAWTYHTGDVRKPTDPDETTYQVTPLKVGDTLYLCTPHNHVIALDAETGRERWRYDPEVPDSANRQHLTCRGVSYHLGEAADPATPPDRQAPCVARIFMPTADARLIALDARTGDVCRDFGEDGAIQLWRGMPNLKEGFYYSTSPPVVTRELIVIGGAVNDNVSTSDPSGVIRAYDIDNGALVWNFDTGNPDATQPIEDGQSYTENSPNSWSIGSVDEDLGLVYLPIGNQPPDQWGGRRSDSVERFSSSVTALDLATGQVRWVFQAVHHDLWDRDVPAQPTLVDLAMPDSPRARPDGTVPALVQPTKQGDIFVLDRRTGDPLLPVTEEPAPQGAAEGDHTAPTQPASALSFRPPPLRERDMWGATMFDQLACRIRYRSLDYDGAYTPPSVRGTLVYPGNFGVFNWGGVAVDPERQVLFATPAYLAFVIRLIPRDNDTDTYVSDGPPGLNENFGAPFAVDIGPMLSPLGLPCQAPPWGYVAGADLRTGEIAWMRRNGTVRDRAPVPLPFEMGVPDLGGPLITAGGTAFISGTIDNDVRGYDLETGRRLWEDRLPAGGQATPMSYLGRDGRQYLLVVAGGHGSLGTDAGDAVIAYTLPKNQALPDNQASPNG</sequence>
<feature type="domain" description="Pyrrolo-quinoline quinone repeat" evidence="6">
    <location>
        <begin position="171"/>
        <end position="769"/>
    </location>
</feature>
<protein>
    <submittedName>
        <fullName evidence="7">Glucose dehydrogenase</fullName>
    </submittedName>
</protein>
<evidence type="ECO:0000256" key="5">
    <source>
        <dbReference type="SAM" id="Phobius"/>
    </source>
</evidence>
<dbReference type="SUPFAM" id="SSF50998">
    <property type="entry name" value="Quinoprotein alcohol dehydrogenase-like"/>
    <property type="match status" value="1"/>
</dbReference>
<dbReference type="InterPro" id="IPR002372">
    <property type="entry name" value="PQQ_rpt_dom"/>
</dbReference>
<keyword evidence="5" id="KW-0812">Transmembrane</keyword>
<dbReference type="RefSeq" id="WP_188574733.1">
    <property type="nucleotide sequence ID" value="NZ_BMDZ01000004.1"/>
</dbReference>